<feature type="compositionally biased region" description="Low complexity" evidence="1">
    <location>
        <begin position="329"/>
        <end position="340"/>
    </location>
</feature>
<keyword evidence="2" id="KW-1133">Transmembrane helix</keyword>
<keyword evidence="2" id="KW-0472">Membrane</keyword>
<organism evidence="3 4">
    <name type="scientific">Cymbomonas tetramitiformis</name>
    <dbReference type="NCBI Taxonomy" id="36881"/>
    <lineage>
        <taxon>Eukaryota</taxon>
        <taxon>Viridiplantae</taxon>
        <taxon>Chlorophyta</taxon>
        <taxon>Pyramimonadophyceae</taxon>
        <taxon>Pyramimonadales</taxon>
        <taxon>Pyramimonadaceae</taxon>
        <taxon>Cymbomonas</taxon>
    </lineage>
</organism>
<feature type="region of interest" description="Disordered" evidence="1">
    <location>
        <begin position="1"/>
        <end position="57"/>
    </location>
</feature>
<evidence type="ECO:0000313" key="3">
    <source>
        <dbReference type="EMBL" id="KAK3271382.1"/>
    </source>
</evidence>
<comment type="caution">
    <text evidence="3">The sequence shown here is derived from an EMBL/GenBank/DDBJ whole genome shotgun (WGS) entry which is preliminary data.</text>
</comment>
<keyword evidence="4" id="KW-1185">Reference proteome</keyword>
<dbReference type="EMBL" id="LGRX02009796">
    <property type="protein sequence ID" value="KAK3271382.1"/>
    <property type="molecule type" value="Genomic_DNA"/>
</dbReference>
<feature type="transmembrane region" description="Helical" evidence="2">
    <location>
        <begin position="1171"/>
        <end position="1193"/>
    </location>
</feature>
<evidence type="ECO:0000256" key="1">
    <source>
        <dbReference type="SAM" id="MobiDB-lite"/>
    </source>
</evidence>
<reference evidence="3 4" key="1">
    <citation type="journal article" date="2015" name="Genome Biol. Evol.">
        <title>Comparative Genomics of a Bacterivorous Green Alga Reveals Evolutionary Causalities and Consequences of Phago-Mixotrophic Mode of Nutrition.</title>
        <authorList>
            <person name="Burns J.A."/>
            <person name="Paasch A."/>
            <person name="Narechania A."/>
            <person name="Kim E."/>
        </authorList>
    </citation>
    <scope>NUCLEOTIDE SEQUENCE [LARGE SCALE GENOMIC DNA]</scope>
    <source>
        <strain evidence="3 4">PLY_AMNH</strain>
    </source>
</reference>
<proteinExistence type="predicted"/>
<gene>
    <name evidence="3" type="ORF">CYMTET_20260</name>
</gene>
<evidence type="ECO:0000256" key="2">
    <source>
        <dbReference type="SAM" id="Phobius"/>
    </source>
</evidence>
<name>A0AAE0L4C4_9CHLO</name>
<accession>A0AAE0L4C4</accession>
<dbReference type="Proteomes" id="UP001190700">
    <property type="component" value="Unassembled WGS sequence"/>
</dbReference>
<protein>
    <submittedName>
        <fullName evidence="3">Uncharacterized protein</fullName>
    </submittedName>
</protein>
<evidence type="ECO:0000313" key="4">
    <source>
        <dbReference type="Proteomes" id="UP001190700"/>
    </source>
</evidence>
<keyword evidence="2" id="KW-0812">Transmembrane</keyword>
<feature type="region of interest" description="Disordered" evidence="1">
    <location>
        <begin position="327"/>
        <end position="362"/>
    </location>
</feature>
<sequence length="1292" mass="139067">MDSSRRPGRLPPLGAAADGADENFDAPESLQTNASALPDTEAQWSTPPRAQPKPVTVPGDHGDFSHTLLWYDESLGQYCFTSEGRELRQLDHFLSRTISGFQVLSVAQAAAALPPQAANGMAPVHRHATVPPGVEALHHQHTQLRQHCLQVIQSQLATDCWAEVTQVKAIVEILPNIRVTAPSKLGSAGPTGGTMLGTAYADMTSRLEARLRRWTAILQAPAVCRAAGVASQESEMVMPSSETLRDGMGAILVAHAEVLSSLMQHLQEKLHTVLQKGQGGAPQQKDWLVAVVALQRGIRRYEDTVATMKATAPEFRVLPVERPLTRTRPASASGVPASSPFKEQRFADKGGSPGATWDMGGSPGATWDMRSSRSSMSRVVSSQRIIELIRQYARLRAEQVVGEATAGAPGGSELCNPEVLCRASLGEHDTLLAAMCEGRAVRGGGEPETGAAREAMGEAGEGGVNLGTPGAAGLRSDGLWEIGGDAREDAHKGSELCEYTYVVFLRNVRRALERPSSGISGGGGPGGGILSCLRTCWVRPLLRNAQASQATPRHVLVVLPLRGVGERPRGSLEGFVLEADWGFYQRRLLLKLPKERLAPPPEPTACPTPNLSASLAGLGQKVSRAHGEPATSVHNSLLASLPAPAAAAAIPVGLSPSGSSARSALLLLIASLKDGSSGALGVPEVATLGGTLAVQTAAIVVNWMEHQLRLFPSGRTMQQLCILHGDCLQLADTAEELATAIGGAQAEPHMLLHLGGGGRIMASEGLELTVRMGAPPGLRHTLATLQALTRRLRLFIGHLTEWLADEMGDVSSSMWGGQGKNVSAWHSKSEPVGPSSVVQRLGEELLRPLATAITLMDKRTRDTLMAAAGTKVLHSLLAHLTRLNRKISLRGARQLQLDVDYVYREVCQASFNELNLVNSARFDRDRQRDRGSNEGAGIAHVEPAGLCLDQTQIYEMTRQHFRRARAICQLLLEEGKVDPHNWYHLPDAHVHLRCWWGTVLVESHRNSQVTSTRGVGTRIGTTGALEMQKFTDRWSNRILWTPITHEWHSLTAGRTAPRACMAVVGAAVQTLAVLGSQAQVQPGVSATFVIMVAVVHFWSLGGVATDDASRGTFTAKARECWMQTGEVLYRVAAAGPATLAEIPRRMRKPIRGQASAIILQHAVACYRAARVVYAVLVLLLNAHIAAGGSLSWMHGRRMLWCILALHSPAKPADRHGTRSSPRGQWDPSWEAMVSEQEEVLPYTVLDELHPGGTTVVTKDEEAWLDTELDATFGGHPEFTKDELWDGKMVIEE</sequence>